<keyword evidence="3" id="KW-1185">Reference proteome</keyword>
<evidence type="ECO:0000256" key="1">
    <source>
        <dbReference type="SAM" id="MobiDB-lite"/>
    </source>
</evidence>
<dbReference type="InterPro" id="IPR013783">
    <property type="entry name" value="Ig-like_fold"/>
</dbReference>
<proteinExistence type="predicted"/>
<protein>
    <submittedName>
        <fullName evidence="2">Uncharacterized protein</fullName>
    </submittedName>
</protein>
<sequence>MSDDLPPILDIRDALDDIETSADADVADDLDAIRTRLDELEGRDRADEQSVVDDLDGLVLGLRESLDGEADRRAEGVQNRLRTYRDALHDTSTTLSLSGAELRDGSGDRAGIVDHAGETVNLVGTLVNGGDARAAVVSLAFHDDDGAPVRKVESHEVGLDPDERRDVDFTVYVPENATYYATTALDADDPRATSDADVPDGNE</sequence>
<dbReference type="OrthoDB" id="212325at2157"/>
<gene>
    <name evidence="2" type="ORF">C447_08338</name>
</gene>
<dbReference type="RefSeq" id="WP_007692809.1">
    <property type="nucleotide sequence ID" value="NZ_AJRK01000146.1"/>
</dbReference>
<evidence type="ECO:0000313" key="2">
    <source>
        <dbReference type="EMBL" id="EMA38816.1"/>
    </source>
</evidence>
<comment type="caution">
    <text evidence="2">The sequence shown here is derived from an EMBL/GenBank/DDBJ whole genome shotgun (WGS) entry which is preliminary data.</text>
</comment>
<feature type="region of interest" description="Disordered" evidence="1">
    <location>
        <begin position="183"/>
        <end position="203"/>
    </location>
</feature>
<dbReference type="eggNOG" id="ENOG502N5FE">
    <property type="taxonomic scope" value="Archaea"/>
</dbReference>
<dbReference type="Gene3D" id="2.60.40.10">
    <property type="entry name" value="Immunoglobulins"/>
    <property type="match status" value="1"/>
</dbReference>
<evidence type="ECO:0000313" key="3">
    <source>
        <dbReference type="Proteomes" id="UP000011566"/>
    </source>
</evidence>
<accession>M0LZE0</accession>
<dbReference type="Proteomes" id="UP000011566">
    <property type="component" value="Unassembled WGS sequence"/>
</dbReference>
<name>M0LZE0_9EURY</name>
<organism evidence="2 3">
    <name type="scientific">Halococcus hamelinensis 100A6</name>
    <dbReference type="NCBI Taxonomy" id="1132509"/>
    <lineage>
        <taxon>Archaea</taxon>
        <taxon>Methanobacteriati</taxon>
        <taxon>Methanobacteriota</taxon>
        <taxon>Stenosarchaea group</taxon>
        <taxon>Halobacteria</taxon>
        <taxon>Halobacteriales</taxon>
        <taxon>Halococcaceae</taxon>
        <taxon>Halococcus</taxon>
    </lineage>
</organism>
<reference evidence="2 3" key="1">
    <citation type="journal article" date="2014" name="PLoS Genet.">
        <title>Phylogenetically driven sequencing of extremely halophilic archaea reveals strategies for static and dynamic osmo-response.</title>
        <authorList>
            <person name="Becker E.A."/>
            <person name="Seitzer P.M."/>
            <person name="Tritt A."/>
            <person name="Larsen D."/>
            <person name="Krusor M."/>
            <person name="Yao A.I."/>
            <person name="Wu D."/>
            <person name="Madern D."/>
            <person name="Eisen J.A."/>
            <person name="Darling A.E."/>
            <person name="Facciotti M.T."/>
        </authorList>
    </citation>
    <scope>NUCLEOTIDE SEQUENCE [LARGE SCALE GENOMIC DNA]</scope>
    <source>
        <strain evidence="2 3">100A6</strain>
    </source>
</reference>
<dbReference type="AlphaFoldDB" id="M0LZE0"/>
<dbReference type="EMBL" id="AOMB01000023">
    <property type="protein sequence ID" value="EMA38816.1"/>
    <property type="molecule type" value="Genomic_DNA"/>
</dbReference>
<dbReference type="PATRIC" id="fig|1132509.6.peg.1886"/>